<keyword evidence="4" id="KW-0934">Plastid</keyword>
<keyword evidence="10 11" id="KW-0472">Membrane</keyword>
<dbReference type="InterPro" id="IPR013525">
    <property type="entry name" value="ABC2_TM"/>
</dbReference>
<dbReference type="InterPro" id="IPR003593">
    <property type="entry name" value="AAA+_ATPase"/>
</dbReference>
<evidence type="ECO:0000256" key="11">
    <source>
        <dbReference type="SAM" id="Phobius"/>
    </source>
</evidence>
<gene>
    <name evidence="13" type="ORF">GOP47_0024845</name>
</gene>
<dbReference type="SUPFAM" id="SSF52540">
    <property type="entry name" value="P-loop containing nucleoside triphosphate hydrolases"/>
    <property type="match status" value="1"/>
</dbReference>
<dbReference type="PROSITE" id="PS50893">
    <property type="entry name" value="ABC_TRANSPORTER_2"/>
    <property type="match status" value="1"/>
</dbReference>
<feature type="transmembrane region" description="Helical" evidence="11">
    <location>
        <begin position="453"/>
        <end position="475"/>
    </location>
</feature>
<comment type="caution">
    <text evidence="13">The sequence shown here is derived from an EMBL/GenBank/DDBJ whole genome shotgun (WGS) entry which is preliminary data.</text>
</comment>
<keyword evidence="5" id="KW-0597">Phosphoprotein</keyword>
<dbReference type="GO" id="GO:0016020">
    <property type="term" value="C:membrane"/>
    <property type="evidence" value="ECO:0007669"/>
    <property type="project" value="UniProtKB-SubCell"/>
</dbReference>
<dbReference type="Pfam" id="PF01061">
    <property type="entry name" value="ABC2_membrane"/>
    <property type="match status" value="1"/>
</dbReference>
<dbReference type="InterPro" id="IPR052215">
    <property type="entry name" value="Plant_ABCG"/>
</dbReference>
<dbReference type="OrthoDB" id="66620at2759"/>
<feature type="transmembrane region" description="Helical" evidence="11">
    <location>
        <begin position="646"/>
        <end position="667"/>
    </location>
</feature>
<keyword evidence="8" id="KW-0067">ATP-binding</keyword>
<dbReference type="Pfam" id="PF19055">
    <property type="entry name" value="ABC2_membrane_7"/>
    <property type="match status" value="1"/>
</dbReference>
<protein>
    <recommendedName>
        <fullName evidence="12">ABC transporter domain-containing protein</fullName>
    </recommendedName>
</protein>
<dbReference type="GO" id="GO:0140359">
    <property type="term" value="F:ABC-type transporter activity"/>
    <property type="evidence" value="ECO:0007669"/>
    <property type="project" value="InterPro"/>
</dbReference>
<evidence type="ECO:0000313" key="14">
    <source>
        <dbReference type="Proteomes" id="UP000886520"/>
    </source>
</evidence>
<accession>A0A9D4U2W1</accession>
<dbReference type="GO" id="GO:0009651">
    <property type="term" value="P:response to salt stress"/>
    <property type="evidence" value="ECO:0007669"/>
    <property type="project" value="UniProtKB-ARBA"/>
</dbReference>
<dbReference type="FunFam" id="3.40.50.300:FF:000504">
    <property type="entry name" value="ABC transporter G family member 11"/>
    <property type="match status" value="1"/>
</dbReference>
<evidence type="ECO:0000259" key="12">
    <source>
        <dbReference type="PROSITE" id="PS50893"/>
    </source>
</evidence>
<dbReference type="InterPro" id="IPR027417">
    <property type="entry name" value="P-loop_NTPase"/>
</dbReference>
<evidence type="ECO:0000256" key="5">
    <source>
        <dbReference type="ARBA" id="ARBA00022553"/>
    </source>
</evidence>
<dbReference type="Gene3D" id="3.40.50.300">
    <property type="entry name" value="P-loop containing nucleotide triphosphate hydrolases"/>
    <property type="match status" value="1"/>
</dbReference>
<reference evidence="13" key="1">
    <citation type="submission" date="2021-01" db="EMBL/GenBank/DDBJ databases">
        <title>Adiantum capillus-veneris genome.</title>
        <authorList>
            <person name="Fang Y."/>
            <person name="Liao Q."/>
        </authorList>
    </citation>
    <scope>NUCLEOTIDE SEQUENCE</scope>
    <source>
        <strain evidence="13">H3</strain>
        <tissue evidence="13">Leaf</tissue>
    </source>
</reference>
<feature type="domain" description="ABC transporter" evidence="12">
    <location>
        <begin position="73"/>
        <end position="316"/>
    </location>
</feature>
<dbReference type="InterPro" id="IPR043926">
    <property type="entry name" value="ABCG_dom"/>
</dbReference>
<keyword evidence="3" id="KW-0813">Transport</keyword>
<evidence type="ECO:0000256" key="7">
    <source>
        <dbReference type="ARBA" id="ARBA00022741"/>
    </source>
</evidence>
<dbReference type="Proteomes" id="UP000886520">
    <property type="component" value="Chromosome 24"/>
</dbReference>
<dbReference type="InterPro" id="IPR003439">
    <property type="entry name" value="ABC_transporter-like_ATP-bd"/>
</dbReference>
<evidence type="ECO:0000256" key="1">
    <source>
        <dbReference type="ARBA" id="ARBA00004141"/>
    </source>
</evidence>
<dbReference type="PROSITE" id="PS00211">
    <property type="entry name" value="ABC_TRANSPORTER_1"/>
    <property type="match status" value="1"/>
</dbReference>
<name>A0A9D4U2W1_ADICA</name>
<evidence type="ECO:0000256" key="2">
    <source>
        <dbReference type="ARBA" id="ARBA00005814"/>
    </source>
</evidence>
<evidence type="ECO:0000256" key="4">
    <source>
        <dbReference type="ARBA" id="ARBA00022528"/>
    </source>
</evidence>
<feature type="transmembrane region" description="Helical" evidence="11">
    <location>
        <begin position="425"/>
        <end position="446"/>
    </location>
</feature>
<keyword evidence="6 11" id="KW-0812">Transmembrane</keyword>
<organism evidence="13 14">
    <name type="scientific">Adiantum capillus-veneris</name>
    <name type="common">Maidenhair fern</name>
    <dbReference type="NCBI Taxonomy" id="13818"/>
    <lineage>
        <taxon>Eukaryota</taxon>
        <taxon>Viridiplantae</taxon>
        <taxon>Streptophyta</taxon>
        <taxon>Embryophyta</taxon>
        <taxon>Tracheophyta</taxon>
        <taxon>Polypodiopsida</taxon>
        <taxon>Polypodiidae</taxon>
        <taxon>Polypodiales</taxon>
        <taxon>Pteridineae</taxon>
        <taxon>Pteridaceae</taxon>
        <taxon>Vittarioideae</taxon>
        <taxon>Adiantum</taxon>
    </lineage>
</organism>
<keyword evidence="7" id="KW-0547">Nucleotide-binding</keyword>
<dbReference type="PANTHER" id="PTHR48042:SF11">
    <property type="entry name" value="ABC TRANSPORTER G FAMILY MEMBER 11"/>
    <property type="match status" value="1"/>
</dbReference>
<comment type="similarity">
    <text evidence="2">Belongs to the ABC transporter superfamily. ABCG family. Eye pigment precursor importer (TC 3.A.1.204) subfamily.</text>
</comment>
<keyword evidence="9 11" id="KW-1133">Transmembrane helix</keyword>
<dbReference type="CDD" id="cd03213">
    <property type="entry name" value="ABCG_EPDR"/>
    <property type="match status" value="1"/>
</dbReference>
<comment type="subcellular location">
    <subcellularLocation>
        <location evidence="1">Membrane</location>
        <topology evidence="1">Multi-pass membrane protein</topology>
    </subcellularLocation>
</comment>
<dbReference type="AlphaFoldDB" id="A0A9D4U2W1"/>
<feature type="transmembrane region" description="Helical" evidence="11">
    <location>
        <begin position="563"/>
        <end position="586"/>
    </location>
</feature>
<evidence type="ECO:0000256" key="3">
    <source>
        <dbReference type="ARBA" id="ARBA00022448"/>
    </source>
</evidence>
<dbReference type="InterPro" id="IPR017871">
    <property type="entry name" value="ABC_transporter-like_CS"/>
</dbReference>
<sequence>MGSNYNHHGAYYYDPPQNNYGYNTAAGAPLHSTLSIDAPAKNAGFTGGLSPLSESLWKISTDTKNVGDVSAWLAWKDLTVKVLNHKRELQTVLDNLTGYAEPGHFTAIMGPSGSGKSTLLDTLAGRLATNTTQTGTVLLNGRKRKLCYGAAAYVTQEDCLIGTLTVRETITYSAKLRLPDRMPIHEKLAIVDSVMTEMGLQDCADTPVGNWHMRGISGGEKRRVSIAIEILMRPRLLFLDEPTSGLDSASAFFVTQTIRNLAMDGRTVIASIHQPSSEVFELFDKLYLLSGGRTIYFGQAAEACNFFAAAGFPCPTLRNPSDHFLRCINSDFDRVNATLKGSFRIREHETFDPLDRLTTTQVINVLLDTYQTSEYAMQTAAKVHEITQIKGTILESSGSQASFFMQAYTLTKRSFTNMSRDVGYYWLRLVIYVLVSFCVGTIYYKVGTSYNAILARGSCGSFIFGFVTFMSIGGFPSFVEDMKVFQRERLNGHYGVVAFVIGNSVSSSPFLFLISAISSSICYFMVGLHPGFEHFIFFALGMYASVMVVEGMMMAIASVVPNFLMGIITGAGIQGIFMLVAGYFRLPGDIPKPVWKYPMSYLSFDFWALQGQYQNDLLGLTFDNGRISGEYLVKEVFQIDVERSKWANLSVIFAMVIGYRLIFFLMIKMKESISPWVRGKLAQRTLNRRKSAVHSAAKHGTANMSPFRESYPMPAYMQHARQESKGGTVAELLAYCAHSKQLAIAALHLRLRSEPPNQSPSCITTSVERLQTALQKGSCYSRSGGGDICDLQGRGGPEVDLLLFSTCQSKFREGSTQPGYTSSRLQVNEHTHLQLIDAEAISLLQEKGVFGKKSTEVSQVPMTSEIQAVNNLCVAQLHHLYVAGVS</sequence>
<evidence type="ECO:0000313" key="13">
    <source>
        <dbReference type="EMBL" id="KAI5060425.1"/>
    </source>
</evidence>
<feature type="transmembrane region" description="Helical" evidence="11">
    <location>
        <begin position="535"/>
        <end position="557"/>
    </location>
</feature>
<keyword evidence="14" id="KW-1185">Reference proteome</keyword>
<evidence type="ECO:0000256" key="9">
    <source>
        <dbReference type="ARBA" id="ARBA00022989"/>
    </source>
</evidence>
<evidence type="ECO:0000256" key="6">
    <source>
        <dbReference type="ARBA" id="ARBA00022692"/>
    </source>
</evidence>
<keyword evidence="4" id="KW-0150">Chloroplast</keyword>
<dbReference type="SMART" id="SM00382">
    <property type="entry name" value="AAA"/>
    <property type="match status" value="1"/>
</dbReference>
<dbReference type="Pfam" id="PF00005">
    <property type="entry name" value="ABC_tran"/>
    <property type="match status" value="1"/>
</dbReference>
<evidence type="ECO:0000256" key="8">
    <source>
        <dbReference type="ARBA" id="ARBA00022840"/>
    </source>
</evidence>
<proteinExistence type="inferred from homology"/>
<dbReference type="EMBL" id="JABFUD020000024">
    <property type="protein sequence ID" value="KAI5060425.1"/>
    <property type="molecule type" value="Genomic_DNA"/>
</dbReference>
<dbReference type="GO" id="GO:0005524">
    <property type="term" value="F:ATP binding"/>
    <property type="evidence" value="ECO:0007669"/>
    <property type="project" value="UniProtKB-KW"/>
</dbReference>
<dbReference type="PANTHER" id="PTHR48042">
    <property type="entry name" value="ABC TRANSPORTER G FAMILY MEMBER 11"/>
    <property type="match status" value="1"/>
</dbReference>
<evidence type="ECO:0000256" key="10">
    <source>
        <dbReference type="ARBA" id="ARBA00023136"/>
    </source>
</evidence>
<dbReference type="GO" id="GO:0016887">
    <property type="term" value="F:ATP hydrolysis activity"/>
    <property type="evidence" value="ECO:0007669"/>
    <property type="project" value="InterPro"/>
</dbReference>